<evidence type="ECO:0000256" key="2">
    <source>
        <dbReference type="ARBA" id="ARBA00004687"/>
    </source>
</evidence>
<dbReference type="Pfam" id="PF06699">
    <property type="entry name" value="PIG-F"/>
    <property type="match status" value="1"/>
</dbReference>
<dbReference type="AlphaFoldDB" id="A0A023F764"/>
<sequence>MLISNDEEAIKKITLFYCALTSVTSTSLIFILLQSETYLFLGSRKIIPLFLVLTFSEVVKWCIQIIIYKNVYSSIFKKRTIFKLLMSSIDFSEIFRSVCVLCVSCVAFYVVTVLFGAQLLSNQEETLMFSILLTNLTILPISVQFGSIYVDNFIQRVLPTSKFDSLVFNNAYGALLGAWFGAFVIPLDWDRPWQVWPIPCSLGALFGYSISNNLHLLQMIIIYLRTYKKKYI</sequence>
<dbReference type="EMBL" id="GBBI01001632">
    <property type="protein sequence ID" value="JAC17080.1"/>
    <property type="molecule type" value="mRNA"/>
</dbReference>
<dbReference type="GO" id="GO:0005789">
    <property type="term" value="C:endoplasmic reticulum membrane"/>
    <property type="evidence" value="ECO:0007669"/>
    <property type="project" value="UniProtKB-SubCell"/>
</dbReference>
<keyword evidence="6 8" id="KW-1133">Transmembrane helix</keyword>
<comment type="subcellular location">
    <subcellularLocation>
        <location evidence="1">Endoplasmic reticulum membrane</location>
        <topology evidence="1">Multi-pass membrane protein</topology>
    </subcellularLocation>
</comment>
<keyword evidence="4 8" id="KW-0812">Transmembrane</keyword>
<proteinExistence type="evidence at transcript level"/>
<dbReference type="GO" id="GO:0006506">
    <property type="term" value="P:GPI anchor biosynthetic process"/>
    <property type="evidence" value="ECO:0007669"/>
    <property type="project" value="UniProtKB-UniPathway"/>
</dbReference>
<feature type="transmembrane region" description="Helical" evidence="8">
    <location>
        <begin position="46"/>
        <end position="72"/>
    </location>
</feature>
<feature type="transmembrane region" description="Helical" evidence="8">
    <location>
        <begin position="12"/>
        <end position="34"/>
    </location>
</feature>
<keyword evidence="9" id="KW-0808">Transferase</keyword>
<evidence type="ECO:0000256" key="5">
    <source>
        <dbReference type="ARBA" id="ARBA00022824"/>
    </source>
</evidence>
<name>A0A023F764_TRIIF</name>
<keyword evidence="5" id="KW-0256">Endoplasmic reticulum</keyword>
<evidence type="ECO:0000256" key="6">
    <source>
        <dbReference type="ARBA" id="ARBA00022989"/>
    </source>
</evidence>
<evidence type="ECO:0000256" key="4">
    <source>
        <dbReference type="ARBA" id="ARBA00022692"/>
    </source>
</evidence>
<evidence type="ECO:0000256" key="3">
    <source>
        <dbReference type="ARBA" id="ARBA00022502"/>
    </source>
</evidence>
<evidence type="ECO:0000256" key="8">
    <source>
        <dbReference type="SAM" id="Phobius"/>
    </source>
</evidence>
<accession>A0A023F764</accession>
<evidence type="ECO:0000256" key="7">
    <source>
        <dbReference type="ARBA" id="ARBA00023136"/>
    </source>
</evidence>
<dbReference type="GO" id="GO:0016740">
    <property type="term" value="F:transferase activity"/>
    <property type="evidence" value="ECO:0007669"/>
    <property type="project" value="UniProtKB-KW"/>
</dbReference>
<feature type="transmembrane region" description="Helical" evidence="8">
    <location>
        <begin position="205"/>
        <end position="224"/>
    </location>
</feature>
<dbReference type="UniPathway" id="UPA00196"/>
<evidence type="ECO:0000256" key="1">
    <source>
        <dbReference type="ARBA" id="ARBA00004477"/>
    </source>
</evidence>
<protein>
    <submittedName>
        <fullName evidence="9">Putative ethanolamine-p-transferase gpi11/pig-f</fullName>
    </submittedName>
</protein>
<feature type="transmembrane region" description="Helical" evidence="8">
    <location>
        <begin position="166"/>
        <end position="185"/>
    </location>
</feature>
<feature type="transmembrane region" description="Helical" evidence="8">
    <location>
        <begin position="127"/>
        <end position="154"/>
    </location>
</feature>
<feature type="transmembrane region" description="Helical" evidence="8">
    <location>
        <begin position="93"/>
        <end position="115"/>
    </location>
</feature>
<comment type="pathway">
    <text evidence="2">Glycolipid biosynthesis; glycosylphosphatidylinositol-anchor biosynthesis.</text>
</comment>
<keyword evidence="3" id="KW-0337">GPI-anchor biosynthesis</keyword>
<reference evidence="9" key="1">
    <citation type="journal article" date="2014" name="PLoS Negl. Trop. Dis.">
        <title>An updated insight into the Sialotranscriptome of Triatoma infestans: developmental stage and geographic variations.</title>
        <authorList>
            <person name="Schwarz A."/>
            <person name="Medrano-Mercado N."/>
            <person name="Schaub G.A."/>
            <person name="Struchiner C.J."/>
            <person name="Bargues M.D."/>
            <person name="Levy M.Z."/>
            <person name="Ribeiro J.M."/>
        </authorList>
    </citation>
    <scope>NUCLEOTIDE SEQUENCE</scope>
    <source>
        <strain evidence="9">Chile</strain>
        <tissue evidence="9">Salivary glands</tissue>
    </source>
</reference>
<dbReference type="InterPro" id="IPR009580">
    <property type="entry name" value="GPI_biosynthesis_protein_Pig-F"/>
</dbReference>
<organism evidence="9">
    <name type="scientific">Triatoma infestans</name>
    <name type="common">Assassin bug</name>
    <dbReference type="NCBI Taxonomy" id="30076"/>
    <lineage>
        <taxon>Eukaryota</taxon>
        <taxon>Metazoa</taxon>
        <taxon>Ecdysozoa</taxon>
        <taxon>Arthropoda</taxon>
        <taxon>Hexapoda</taxon>
        <taxon>Insecta</taxon>
        <taxon>Pterygota</taxon>
        <taxon>Neoptera</taxon>
        <taxon>Paraneoptera</taxon>
        <taxon>Hemiptera</taxon>
        <taxon>Heteroptera</taxon>
        <taxon>Panheteroptera</taxon>
        <taxon>Cimicomorpha</taxon>
        <taxon>Reduviidae</taxon>
        <taxon>Triatominae</taxon>
        <taxon>Triatoma</taxon>
    </lineage>
</organism>
<evidence type="ECO:0000313" key="9">
    <source>
        <dbReference type="EMBL" id="JAC17080.1"/>
    </source>
</evidence>
<keyword evidence="7 8" id="KW-0472">Membrane</keyword>